<gene>
    <name evidence="3" type="ORF">ARMGADRAFT_1080178</name>
</gene>
<evidence type="ECO:0000313" key="3">
    <source>
        <dbReference type="EMBL" id="PBK92981.1"/>
    </source>
</evidence>
<dbReference type="AlphaFoldDB" id="A0A2H3DCM3"/>
<protein>
    <submittedName>
        <fullName evidence="3">Uncharacterized protein</fullName>
    </submittedName>
</protein>
<feature type="transmembrane region" description="Helical" evidence="1">
    <location>
        <begin position="53"/>
        <end position="69"/>
    </location>
</feature>
<sequence length="477" mass="53448">MLAKVLQIVNMYQTLTFILILFTPSRAFAEEVAPGVEEGIIVCIDDRRTLSNIVWSCLATVFACTWLAVHPNVPGRIITNRTIPFAIERMKIMVIAILAPEVIVAWAAEQFIVAWKVCHGKHMPILSVLRRWRGDPEVALPYQKRANLTMAHGFFLSMGGFYYTQQKKLVDLETVHSQPYLRGDIAAISSERIKDKSKGDALSKAVSILQISWFIAQCIARAAQDLPITLIEMTALAFSGLSIITYCLWWHKPLNVIYHISLDRPDEREYMQNLQTTHPEGHAPPAAKSRRISVRTVIDGLHWFLGGIAAVVSGEPTDEGGHTNIDSGAFRFSSATDNASQRFVITVSVGSLFGALHCIAWSFYFPSHAEMVLWRFSCLAALVGLPTASTIAVYALMQNWEHPKWQWNVLRLLLGSKPDSSAQETFWAYALSFISAVGAVTYIVARIFLIVLAFMQLRSLPESTFYTVTWTTYIPHI</sequence>
<dbReference type="EMBL" id="KZ293657">
    <property type="protein sequence ID" value="PBK92981.1"/>
    <property type="molecule type" value="Genomic_DNA"/>
</dbReference>
<dbReference type="InParanoid" id="A0A2H3DCM3"/>
<feature type="chain" id="PRO_5013641931" evidence="2">
    <location>
        <begin position="30"/>
        <end position="477"/>
    </location>
</feature>
<keyword evidence="1" id="KW-1133">Transmembrane helix</keyword>
<feature type="transmembrane region" description="Helical" evidence="1">
    <location>
        <begin position="372"/>
        <end position="397"/>
    </location>
</feature>
<accession>A0A2H3DCM3</accession>
<dbReference type="PANTHER" id="PTHR35043:SF7">
    <property type="entry name" value="TRANSCRIPTION FACTOR DOMAIN-CONTAINING PROTEIN"/>
    <property type="match status" value="1"/>
</dbReference>
<feature type="transmembrane region" description="Helical" evidence="1">
    <location>
        <begin position="90"/>
        <end position="108"/>
    </location>
</feature>
<dbReference type="OrthoDB" id="9451547at2759"/>
<dbReference type="Proteomes" id="UP000217790">
    <property type="component" value="Unassembled WGS sequence"/>
</dbReference>
<dbReference type="PANTHER" id="PTHR35043">
    <property type="entry name" value="TRANSCRIPTION FACTOR DOMAIN-CONTAINING PROTEIN"/>
    <property type="match status" value="1"/>
</dbReference>
<evidence type="ECO:0000256" key="2">
    <source>
        <dbReference type="SAM" id="SignalP"/>
    </source>
</evidence>
<proteinExistence type="predicted"/>
<evidence type="ECO:0000313" key="4">
    <source>
        <dbReference type="Proteomes" id="UP000217790"/>
    </source>
</evidence>
<feature type="transmembrane region" description="Helical" evidence="1">
    <location>
        <begin position="343"/>
        <end position="365"/>
    </location>
</feature>
<keyword evidence="1" id="KW-0812">Transmembrane</keyword>
<keyword evidence="1" id="KW-0472">Membrane</keyword>
<dbReference type="OMA" id="PFAIERM"/>
<dbReference type="STRING" id="47427.A0A2H3DCM3"/>
<keyword evidence="4" id="KW-1185">Reference proteome</keyword>
<reference evidence="4" key="1">
    <citation type="journal article" date="2017" name="Nat. Ecol. Evol.">
        <title>Genome expansion and lineage-specific genetic innovations in the forest pathogenic fungi Armillaria.</title>
        <authorList>
            <person name="Sipos G."/>
            <person name="Prasanna A.N."/>
            <person name="Walter M.C."/>
            <person name="O'Connor E."/>
            <person name="Balint B."/>
            <person name="Krizsan K."/>
            <person name="Kiss B."/>
            <person name="Hess J."/>
            <person name="Varga T."/>
            <person name="Slot J."/>
            <person name="Riley R."/>
            <person name="Boka B."/>
            <person name="Rigling D."/>
            <person name="Barry K."/>
            <person name="Lee J."/>
            <person name="Mihaltcheva S."/>
            <person name="LaButti K."/>
            <person name="Lipzen A."/>
            <person name="Waldron R."/>
            <person name="Moloney N.M."/>
            <person name="Sperisen C."/>
            <person name="Kredics L."/>
            <person name="Vagvoelgyi C."/>
            <person name="Patrignani A."/>
            <person name="Fitzpatrick D."/>
            <person name="Nagy I."/>
            <person name="Doyle S."/>
            <person name="Anderson J.B."/>
            <person name="Grigoriev I.V."/>
            <person name="Gueldener U."/>
            <person name="Muensterkoetter M."/>
            <person name="Nagy L.G."/>
        </authorList>
    </citation>
    <scope>NUCLEOTIDE SEQUENCE [LARGE SCALE GENOMIC DNA]</scope>
    <source>
        <strain evidence="4">Ar21-2</strain>
    </source>
</reference>
<name>A0A2H3DCM3_ARMGA</name>
<evidence type="ECO:0000256" key="1">
    <source>
        <dbReference type="SAM" id="Phobius"/>
    </source>
</evidence>
<feature type="signal peptide" evidence="2">
    <location>
        <begin position="1"/>
        <end position="29"/>
    </location>
</feature>
<keyword evidence="2" id="KW-0732">Signal</keyword>
<feature type="transmembrane region" description="Helical" evidence="1">
    <location>
        <begin position="426"/>
        <end position="454"/>
    </location>
</feature>
<organism evidence="3 4">
    <name type="scientific">Armillaria gallica</name>
    <name type="common">Bulbous honey fungus</name>
    <name type="synonym">Armillaria bulbosa</name>
    <dbReference type="NCBI Taxonomy" id="47427"/>
    <lineage>
        <taxon>Eukaryota</taxon>
        <taxon>Fungi</taxon>
        <taxon>Dikarya</taxon>
        <taxon>Basidiomycota</taxon>
        <taxon>Agaricomycotina</taxon>
        <taxon>Agaricomycetes</taxon>
        <taxon>Agaricomycetidae</taxon>
        <taxon>Agaricales</taxon>
        <taxon>Marasmiineae</taxon>
        <taxon>Physalacriaceae</taxon>
        <taxon>Armillaria</taxon>
    </lineage>
</organism>